<keyword evidence="2" id="KW-1185">Reference proteome</keyword>
<dbReference type="EMBL" id="QUMQ01000001">
    <property type="protein sequence ID" value="REF94358.1"/>
    <property type="molecule type" value="Genomic_DNA"/>
</dbReference>
<evidence type="ECO:0008006" key="3">
    <source>
        <dbReference type="Google" id="ProtNLM"/>
    </source>
</evidence>
<accession>A0A3D9ZAB9</accession>
<dbReference type="Pfam" id="PF16868">
    <property type="entry name" value="NMT1_3"/>
    <property type="match status" value="1"/>
</dbReference>
<dbReference type="Proteomes" id="UP000256913">
    <property type="component" value="Unassembled WGS sequence"/>
</dbReference>
<dbReference type="Gene3D" id="3.40.190.10">
    <property type="entry name" value="Periplasmic binding protein-like II"/>
    <property type="match status" value="2"/>
</dbReference>
<dbReference type="PANTHER" id="PTHR42941">
    <property type="entry name" value="SLL1037 PROTEIN"/>
    <property type="match status" value="1"/>
</dbReference>
<dbReference type="AlphaFoldDB" id="A0A3D9ZAB9"/>
<dbReference type="SUPFAM" id="SSF53850">
    <property type="entry name" value="Periplasmic binding protein-like II"/>
    <property type="match status" value="1"/>
</dbReference>
<proteinExistence type="predicted"/>
<protein>
    <recommendedName>
        <fullName evidence="3">TRAP transporter TAXI family solute receptor</fullName>
    </recommendedName>
</protein>
<organism evidence="1 2">
    <name type="scientific">Asanoa ferruginea</name>
    <dbReference type="NCBI Taxonomy" id="53367"/>
    <lineage>
        <taxon>Bacteria</taxon>
        <taxon>Bacillati</taxon>
        <taxon>Actinomycetota</taxon>
        <taxon>Actinomycetes</taxon>
        <taxon>Micromonosporales</taxon>
        <taxon>Micromonosporaceae</taxon>
        <taxon>Asanoa</taxon>
    </lineage>
</organism>
<dbReference type="CDD" id="cd13569">
    <property type="entry name" value="PBP2_TAXI_TRAP_like_1"/>
    <property type="match status" value="1"/>
</dbReference>
<evidence type="ECO:0000313" key="1">
    <source>
        <dbReference type="EMBL" id="REF94358.1"/>
    </source>
</evidence>
<sequence>MRCVRVIEARRTGLSVLVLLLIGIGVAGEGNPPVTHIRIATGSQTAVYYAFGKALGQLVDDNLPDTDAQVMVTAASVENVRLVESKGAEIGFTQADILVTGSAPPDPRVRALARVYEDLLHLVVPSDSAISSLEDLKGRRVAIGAPGSGTEITVKRLLGVGGLSAPGMIQTEGLGLDDSAAALRDGRIDAFFFSGGLPVQAIEDLNNSLGIRIVDLGAWVEPMRKAHSMVYVQREVNDSVYNLPAVSTLAVPNFLVVPTDMPDDVAYNLTKLLMEKHEALARAHPAGERFDVRSAIGTMPVPLHPGAARYFRSVKP</sequence>
<name>A0A3D9ZAB9_9ACTN</name>
<evidence type="ECO:0000313" key="2">
    <source>
        <dbReference type="Proteomes" id="UP000256913"/>
    </source>
</evidence>
<dbReference type="NCBIfam" id="TIGR02122">
    <property type="entry name" value="TRAP_TAXI"/>
    <property type="match status" value="1"/>
</dbReference>
<gene>
    <name evidence="1" type="ORF">DFJ67_0276</name>
</gene>
<comment type="caution">
    <text evidence="1">The sequence shown here is derived from an EMBL/GenBank/DDBJ whole genome shotgun (WGS) entry which is preliminary data.</text>
</comment>
<reference evidence="1 2" key="1">
    <citation type="submission" date="2018-08" db="EMBL/GenBank/DDBJ databases">
        <title>Sequencing the genomes of 1000 actinobacteria strains.</title>
        <authorList>
            <person name="Klenk H.-P."/>
        </authorList>
    </citation>
    <scope>NUCLEOTIDE SEQUENCE [LARGE SCALE GENOMIC DNA]</scope>
    <source>
        <strain evidence="1 2">DSM 44099</strain>
    </source>
</reference>
<dbReference type="PANTHER" id="PTHR42941:SF1">
    <property type="entry name" value="SLL1037 PROTEIN"/>
    <property type="match status" value="1"/>
</dbReference>
<dbReference type="InterPro" id="IPR011852">
    <property type="entry name" value="TRAP_TAXI"/>
</dbReference>